<evidence type="ECO:0000313" key="7">
    <source>
        <dbReference type="EMBL" id="KAK8960354.1"/>
    </source>
</evidence>
<dbReference type="Pfam" id="PF00319">
    <property type="entry name" value="SRF-TF"/>
    <property type="match status" value="1"/>
</dbReference>
<comment type="caution">
    <text evidence="7">The sequence shown here is derived from an EMBL/GenBank/DDBJ whole genome shotgun (WGS) entry which is preliminary data.</text>
</comment>
<dbReference type="PANTHER" id="PTHR48019">
    <property type="entry name" value="SERUM RESPONSE FACTOR HOMOLOG"/>
    <property type="match status" value="1"/>
</dbReference>
<accession>A0ABR2M9K5</accession>
<proteinExistence type="predicted"/>
<evidence type="ECO:0000256" key="3">
    <source>
        <dbReference type="ARBA" id="ARBA00023125"/>
    </source>
</evidence>
<evidence type="ECO:0000256" key="5">
    <source>
        <dbReference type="ARBA" id="ARBA00023242"/>
    </source>
</evidence>
<dbReference type="InterPro" id="IPR050142">
    <property type="entry name" value="MADS-box/MEF2_TF"/>
</dbReference>
<dbReference type="PROSITE" id="PS50066">
    <property type="entry name" value="MADS_BOX_2"/>
    <property type="match status" value="1"/>
</dbReference>
<dbReference type="SMART" id="SM00432">
    <property type="entry name" value="MADS"/>
    <property type="match status" value="1"/>
</dbReference>
<reference evidence="7 8" key="1">
    <citation type="journal article" date="2022" name="Nat. Plants">
        <title>Genomes of leafy and leafless Platanthera orchids illuminate the evolution of mycoheterotrophy.</title>
        <authorList>
            <person name="Li M.H."/>
            <person name="Liu K.W."/>
            <person name="Li Z."/>
            <person name="Lu H.C."/>
            <person name="Ye Q.L."/>
            <person name="Zhang D."/>
            <person name="Wang J.Y."/>
            <person name="Li Y.F."/>
            <person name="Zhong Z.M."/>
            <person name="Liu X."/>
            <person name="Yu X."/>
            <person name="Liu D.K."/>
            <person name="Tu X.D."/>
            <person name="Liu B."/>
            <person name="Hao Y."/>
            <person name="Liao X.Y."/>
            <person name="Jiang Y.T."/>
            <person name="Sun W.H."/>
            <person name="Chen J."/>
            <person name="Chen Y.Q."/>
            <person name="Ai Y."/>
            <person name="Zhai J.W."/>
            <person name="Wu S.S."/>
            <person name="Zhou Z."/>
            <person name="Hsiao Y.Y."/>
            <person name="Wu W.L."/>
            <person name="Chen Y.Y."/>
            <person name="Lin Y.F."/>
            <person name="Hsu J.L."/>
            <person name="Li C.Y."/>
            <person name="Wang Z.W."/>
            <person name="Zhao X."/>
            <person name="Zhong W.Y."/>
            <person name="Ma X.K."/>
            <person name="Ma L."/>
            <person name="Huang J."/>
            <person name="Chen G.Z."/>
            <person name="Huang M.Z."/>
            <person name="Huang L."/>
            <person name="Peng D.H."/>
            <person name="Luo Y.B."/>
            <person name="Zou S.Q."/>
            <person name="Chen S.P."/>
            <person name="Lan S."/>
            <person name="Tsai W.C."/>
            <person name="Van de Peer Y."/>
            <person name="Liu Z.J."/>
        </authorList>
    </citation>
    <scope>NUCLEOTIDE SEQUENCE [LARGE SCALE GENOMIC DNA]</scope>
    <source>
        <strain evidence="7">Lor288</strain>
    </source>
</reference>
<keyword evidence="3" id="KW-0238">DNA-binding</keyword>
<evidence type="ECO:0000256" key="1">
    <source>
        <dbReference type="ARBA" id="ARBA00004123"/>
    </source>
</evidence>
<keyword evidence="5" id="KW-0539">Nucleus</keyword>
<organism evidence="7 8">
    <name type="scientific">Platanthera guangdongensis</name>
    <dbReference type="NCBI Taxonomy" id="2320717"/>
    <lineage>
        <taxon>Eukaryota</taxon>
        <taxon>Viridiplantae</taxon>
        <taxon>Streptophyta</taxon>
        <taxon>Embryophyta</taxon>
        <taxon>Tracheophyta</taxon>
        <taxon>Spermatophyta</taxon>
        <taxon>Magnoliopsida</taxon>
        <taxon>Liliopsida</taxon>
        <taxon>Asparagales</taxon>
        <taxon>Orchidaceae</taxon>
        <taxon>Orchidoideae</taxon>
        <taxon>Orchideae</taxon>
        <taxon>Orchidinae</taxon>
        <taxon>Platanthera</taxon>
    </lineage>
</organism>
<keyword evidence="8" id="KW-1185">Reference proteome</keyword>
<sequence length="189" mass="21701">MARKKIKLVWINEDARRRATLKKRRKGLMKKVKELAILCDVRSCAIIYCPHDPKPEVCPAIEETTRVLNDFRSLSEMEKSKKMMNHAAFLQQRIAKRHEHIRQYDLEKRQLESTALLLECIAGSSILLLSTEELGSLTVQLNHKAKAVQERINELQNLIPAPPQASVDEDHNVGLHNYYEEMQCSAATT</sequence>
<gene>
    <name evidence="7" type="primary">AGL80</name>
    <name evidence="7" type="ORF">KSP40_PGU000890</name>
</gene>
<dbReference type="SUPFAM" id="SSF55455">
    <property type="entry name" value="SRF-like"/>
    <property type="match status" value="1"/>
</dbReference>
<dbReference type="InterPro" id="IPR033897">
    <property type="entry name" value="SRF-like_MADS-box"/>
</dbReference>
<evidence type="ECO:0000256" key="4">
    <source>
        <dbReference type="ARBA" id="ARBA00023163"/>
    </source>
</evidence>
<dbReference type="PRINTS" id="PR00404">
    <property type="entry name" value="MADSDOMAIN"/>
</dbReference>
<dbReference type="Gene3D" id="3.40.1810.10">
    <property type="entry name" value="Transcription factor, MADS-box"/>
    <property type="match status" value="1"/>
</dbReference>
<dbReference type="CDD" id="cd00266">
    <property type="entry name" value="MADS_SRF_like"/>
    <property type="match status" value="1"/>
</dbReference>
<dbReference type="InterPro" id="IPR036879">
    <property type="entry name" value="TF_MADSbox_sf"/>
</dbReference>
<name>A0ABR2M9K5_9ASPA</name>
<feature type="domain" description="MADS-box" evidence="6">
    <location>
        <begin position="1"/>
        <end position="48"/>
    </location>
</feature>
<dbReference type="InterPro" id="IPR002100">
    <property type="entry name" value="TF_MADSbox"/>
</dbReference>
<dbReference type="Proteomes" id="UP001412067">
    <property type="component" value="Unassembled WGS sequence"/>
</dbReference>
<protein>
    <submittedName>
        <fullName evidence="7">Agamous-like MADS-box protein AGL80</fullName>
    </submittedName>
</protein>
<evidence type="ECO:0000313" key="8">
    <source>
        <dbReference type="Proteomes" id="UP001412067"/>
    </source>
</evidence>
<evidence type="ECO:0000259" key="6">
    <source>
        <dbReference type="PROSITE" id="PS50066"/>
    </source>
</evidence>
<keyword evidence="2" id="KW-0805">Transcription regulation</keyword>
<keyword evidence="4" id="KW-0804">Transcription</keyword>
<comment type="subcellular location">
    <subcellularLocation>
        <location evidence="1">Nucleus</location>
    </subcellularLocation>
</comment>
<evidence type="ECO:0000256" key="2">
    <source>
        <dbReference type="ARBA" id="ARBA00023015"/>
    </source>
</evidence>
<dbReference type="EMBL" id="JBBWWR010000010">
    <property type="protein sequence ID" value="KAK8960354.1"/>
    <property type="molecule type" value="Genomic_DNA"/>
</dbReference>